<proteinExistence type="predicted"/>
<dbReference type="EMBL" id="AM467716">
    <property type="protein sequence ID" value="CAN65894.1"/>
    <property type="molecule type" value="Genomic_DNA"/>
</dbReference>
<feature type="non-terminal residue" evidence="1">
    <location>
        <position position="1"/>
    </location>
</feature>
<organism evidence="1">
    <name type="scientific">Vitis vinifera</name>
    <name type="common">Grape</name>
    <dbReference type="NCBI Taxonomy" id="29760"/>
    <lineage>
        <taxon>Eukaryota</taxon>
        <taxon>Viridiplantae</taxon>
        <taxon>Streptophyta</taxon>
        <taxon>Embryophyta</taxon>
        <taxon>Tracheophyta</taxon>
        <taxon>Spermatophyta</taxon>
        <taxon>Magnoliopsida</taxon>
        <taxon>eudicotyledons</taxon>
        <taxon>Gunneridae</taxon>
        <taxon>Pentapetalae</taxon>
        <taxon>rosids</taxon>
        <taxon>Vitales</taxon>
        <taxon>Vitaceae</taxon>
        <taxon>Viteae</taxon>
        <taxon>Vitis</taxon>
    </lineage>
</organism>
<reference evidence="1" key="1">
    <citation type="journal article" date="2007" name="PLoS ONE">
        <title>The first genome sequence of an elite grapevine cultivar (Pinot noir Vitis vinifera L.): coping with a highly heterozygous genome.</title>
        <authorList>
            <person name="Velasco R."/>
            <person name="Zharkikh A."/>
            <person name="Troggio M."/>
            <person name="Cartwright D.A."/>
            <person name="Cestaro A."/>
            <person name="Pruss D."/>
            <person name="Pindo M."/>
            <person name="FitzGerald L.M."/>
            <person name="Vezzulli S."/>
            <person name="Reid J."/>
            <person name="Malacarne G."/>
            <person name="Iliev D."/>
            <person name="Coppola G."/>
            <person name="Wardell B."/>
            <person name="Micheletti D."/>
            <person name="Macalma T."/>
            <person name="Facci M."/>
            <person name="Mitchell J.T."/>
            <person name="Perazzolli M."/>
            <person name="Eldredge G."/>
            <person name="Gatto P."/>
            <person name="Oyzerski R."/>
            <person name="Moretto M."/>
            <person name="Gutin N."/>
            <person name="Stefanini M."/>
            <person name="Chen Y."/>
            <person name="Segala C."/>
            <person name="Davenport C."/>
            <person name="Dematte L."/>
            <person name="Mraz A."/>
            <person name="Battilana J."/>
            <person name="Stormo K."/>
            <person name="Costa F."/>
            <person name="Tao Q."/>
            <person name="Si-Ammour A."/>
            <person name="Harkins T."/>
            <person name="Lackey A."/>
            <person name="Perbost C."/>
            <person name="Taillon B."/>
            <person name="Stella A."/>
            <person name="Solovyev V."/>
            <person name="Fawcett J.A."/>
            <person name="Sterck L."/>
            <person name="Vandepoele K."/>
            <person name="Grando S.M."/>
            <person name="Toppo S."/>
            <person name="Moser C."/>
            <person name="Lanchbury J."/>
            <person name="Bogden R."/>
            <person name="Skolnick M."/>
            <person name="Sgaramella V."/>
            <person name="Bhatnagar S.K."/>
            <person name="Fontana P."/>
            <person name="Gutin A."/>
            <person name="Van de Peer Y."/>
            <person name="Salamini F."/>
            <person name="Viola R."/>
        </authorList>
    </citation>
    <scope>NUCLEOTIDE SEQUENCE</scope>
</reference>
<protein>
    <submittedName>
        <fullName evidence="1">Uncharacterized protein</fullName>
    </submittedName>
</protein>
<accession>A5BQN1</accession>
<evidence type="ECO:0000313" key="1">
    <source>
        <dbReference type="EMBL" id="CAN65894.1"/>
    </source>
</evidence>
<gene>
    <name evidence="1" type="ORF">VITISV_021091</name>
</gene>
<name>A5BQN1_VITVI</name>
<sequence length="50" mass="6115">MMSQIWNLREEPISHLAFPFGAKEINYKFGEFSVENLLWYKFIYQMKELP</sequence>
<dbReference type="AlphaFoldDB" id="A5BQN1"/>
<feature type="non-terminal residue" evidence="1">
    <location>
        <position position="50"/>
    </location>
</feature>